<protein>
    <submittedName>
        <fullName evidence="1">Uncharacterized protein</fullName>
    </submittedName>
</protein>
<reference evidence="1 2" key="1">
    <citation type="journal article" date="2002" name="Proc. Natl. Acad. Sci. U.S.A.">
        <title>The complete genome sequence of Chlorobium tepidum TLS, a photosynthetic, anaerobic, green-sulfur bacterium.</title>
        <authorList>
            <person name="Eisen J.A."/>
            <person name="Nelson K.E."/>
            <person name="Paulsen I.T."/>
            <person name="Heidelberg J.F."/>
            <person name="Wu M."/>
            <person name="Dodson R.J."/>
            <person name="Deboy R."/>
            <person name="Gwinn M.L."/>
            <person name="Nelson W.C."/>
            <person name="Haft D.H."/>
            <person name="Hickey E.K."/>
            <person name="Peterson J.D."/>
            <person name="Durkin A.S."/>
            <person name="Kolonay J.L."/>
            <person name="Yang F."/>
            <person name="Holt I."/>
            <person name="Umayam L.A."/>
            <person name="Mason T."/>
            <person name="Brenner M."/>
            <person name="Shea T.P."/>
            <person name="Parksey D."/>
            <person name="Nierman W.C."/>
            <person name="Feldblyum T.V."/>
            <person name="Hansen C.L."/>
            <person name="Craven M.B."/>
            <person name="Radune D."/>
            <person name="Vamathevan J."/>
            <person name="Khouri H."/>
            <person name="White O."/>
            <person name="Gruber T.M."/>
            <person name="Ketchum K.A."/>
            <person name="Venter J.C."/>
            <person name="Tettelin H."/>
            <person name="Bryant D.A."/>
            <person name="Fraser C.M."/>
        </authorList>
    </citation>
    <scope>NUCLEOTIDE SEQUENCE [LARGE SCALE GENOMIC DNA]</scope>
    <source>
        <strain evidence="2">ATCC 49652 / DSM 12025 / NBRC 103806 / TLS</strain>
    </source>
</reference>
<dbReference type="KEGG" id="cte:CT1392"/>
<evidence type="ECO:0000313" key="2">
    <source>
        <dbReference type="Proteomes" id="UP000001007"/>
    </source>
</evidence>
<dbReference type="EMBL" id="AE006470">
    <property type="protein sequence ID" value="AAM72621.1"/>
    <property type="molecule type" value="Genomic_DNA"/>
</dbReference>
<proteinExistence type="predicted"/>
<keyword evidence="2" id="KW-1185">Reference proteome</keyword>
<dbReference type="EnsemblBacteria" id="AAM72621">
    <property type="protein sequence ID" value="AAM72621"/>
    <property type="gene ID" value="CT1392"/>
</dbReference>
<name>Q8KCM2_CHLTE</name>
<accession>Q8KCM2</accession>
<dbReference type="Proteomes" id="UP000001007">
    <property type="component" value="Chromosome"/>
</dbReference>
<gene>
    <name evidence="1" type="ordered locus">CT1392</name>
</gene>
<sequence length="51" mass="5742">MKAGVVSRSSRVNSAIERMFPDPIYVRLSNKRFREHITKPYASVAVNASGF</sequence>
<organism evidence="1 2">
    <name type="scientific">Chlorobaculum tepidum (strain ATCC 49652 / DSM 12025 / NBRC 103806 / TLS)</name>
    <name type="common">Chlorobium tepidum</name>
    <dbReference type="NCBI Taxonomy" id="194439"/>
    <lineage>
        <taxon>Bacteria</taxon>
        <taxon>Pseudomonadati</taxon>
        <taxon>Chlorobiota</taxon>
        <taxon>Chlorobiia</taxon>
        <taxon>Chlorobiales</taxon>
        <taxon>Chlorobiaceae</taxon>
        <taxon>Chlorobaculum</taxon>
    </lineage>
</organism>
<evidence type="ECO:0000313" key="1">
    <source>
        <dbReference type="EMBL" id="AAM72621.1"/>
    </source>
</evidence>
<dbReference type="AlphaFoldDB" id="Q8KCM2"/>
<dbReference type="HOGENOM" id="CLU_3097071_0_0_10"/>